<dbReference type="PROSITE" id="PS00187">
    <property type="entry name" value="TPP_ENZYMES"/>
    <property type="match status" value="1"/>
</dbReference>
<organism evidence="5">
    <name type="scientific">mine drainage metagenome</name>
    <dbReference type="NCBI Taxonomy" id="410659"/>
    <lineage>
        <taxon>unclassified sequences</taxon>
        <taxon>metagenomes</taxon>
        <taxon>ecological metagenomes</taxon>
    </lineage>
</organism>
<name>A0A1J5QRR2_9ZZZZ</name>
<sequence length="201" mass="21460">MKIAQACTAIAAARKQVCPQASLVATMTSQFVFDMMGETERRVDSVPLMGGAAGLGLGIAMARPDLPVIVVDGDSSLLMELGGLVTVVQNKPAKFIHFVVNNGVQFNGIANMPRPGSESVCSFAEMARAARYDDTRKIDTVEALIAALPDILEQKGTTFVELIIEPDDRRVSAATPQPLVPAYQFVRMRQGVQKLKAALAG</sequence>
<dbReference type="GO" id="GO:0030976">
    <property type="term" value="F:thiamine pyrophosphate binding"/>
    <property type="evidence" value="ECO:0007669"/>
    <property type="project" value="InterPro"/>
</dbReference>
<dbReference type="SUPFAM" id="SSF52518">
    <property type="entry name" value="Thiamin diphosphate-binding fold (THDP-binding)"/>
    <property type="match status" value="1"/>
</dbReference>
<dbReference type="InterPro" id="IPR011766">
    <property type="entry name" value="TPP_enzyme_TPP-bd"/>
</dbReference>
<keyword evidence="1" id="KW-0210">Decarboxylase</keyword>
<comment type="caution">
    <text evidence="5">The sequence shown here is derived from an EMBL/GenBank/DDBJ whole genome shotgun (WGS) entry which is preliminary data.</text>
</comment>
<dbReference type="AlphaFoldDB" id="A0A1J5QRR2"/>
<dbReference type="Pfam" id="PF02775">
    <property type="entry name" value="TPP_enzyme_C"/>
    <property type="match status" value="1"/>
</dbReference>
<keyword evidence="2" id="KW-0786">Thiamine pyrophosphate</keyword>
<dbReference type="PANTHER" id="PTHR42818">
    <property type="entry name" value="SULFOPYRUVATE DECARBOXYLASE SUBUNIT ALPHA"/>
    <property type="match status" value="1"/>
</dbReference>
<evidence type="ECO:0000256" key="3">
    <source>
        <dbReference type="ARBA" id="ARBA00023239"/>
    </source>
</evidence>
<reference evidence="5" key="1">
    <citation type="submission" date="2016-10" db="EMBL/GenBank/DDBJ databases">
        <title>Sequence of Gallionella enrichment culture.</title>
        <authorList>
            <person name="Poehlein A."/>
            <person name="Muehling M."/>
            <person name="Daniel R."/>
        </authorList>
    </citation>
    <scope>NUCLEOTIDE SEQUENCE</scope>
</reference>
<dbReference type="PANTHER" id="PTHR42818:SF1">
    <property type="entry name" value="SULFOPYRUVATE DECARBOXYLASE"/>
    <property type="match status" value="1"/>
</dbReference>
<keyword evidence="3" id="KW-0456">Lyase</keyword>
<dbReference type="EMBL" id="MLJW01001368">
    <property type="protein sequence ID" value="OIQ78621.1"/>
    <property type="molecule type" value="Genomic_DNA"/>
</dbReference>
<evidence type="ECO:0000259" key="4">
    <source>
        <dbReference type="Pfam" id="PF02775"/>
    </source>
</evidence>
<dbReference type="InterPro" id="IPR051818">
    <property type="entry name" value="TPP_dependent_decarboxylase"/>
</dbReference>
<dbReference type="GO" id="GO:0016831">
    <property type="term" value="F:carboxy-lyase activity"/>
    <property type="evidence" value="ECO:0007669"/>
    <property type="project" value="UniProtKB-KW"/>
</dbReference>
<gene>
    <name evidence="5" type="ORF">GALL_396670</name>
</gene>
<dbReference type="GO" id="GO:0000287">
    <property type="term" value="F:magnesium ion binding"/>
    <property type="evidence" value="ECO:0007669"/>
    <property type="project" value="InterPro"/>
</dbReference>
<protein>
    <recommendedName>
        <fullName evidence="4">Thiamine pyrophosphate enzyme TPP-binding domain-containing protein</fullName>
    </recommendedName>
</protein>
<evidence type="ECO:0000256" key="2">
    <source>
        <dbReference type="ARBA" id="ARBA00023052"/>
    </source>
</evidence>
<evidence type="ECO:0000256" key="1">
    <source>
        <dbReference type="ARBA" id="ARBA00022793"/>
    </source>
</evidence>
<evidence type="ECO:0000313" key="5">
    <source>
        <dbReference type="EMBL" id="OIQ78621.1"/>
    </source>
</evidence>
<proteinExistence type="predicted"/>
<dbReference type="Gene3D" id="3.40.50.970">
    <property type="match status" value="1"/>
</dbReference>
<dbReference type="InterPro" id="IPR029061">
    <property type="entry name" value="THDP-binding"/>
</dbReference>
<feature type="domain" description="Thiamine pyrophosphate enzyme TPP-binding" evidence="4">
    <location>
        <begin position="47"/>
        <end position="161"/>
    </location>
</feature>
<accession>A0A1J5QRR2</accession>
<dbReference type="InterPro" id="IPR000399">
    <property type="entry name" value="TPP-bd_CS"/>
</dbReference>